<sequence>MLSRVAERIYWSARYIERVENIARLVSVYDNMLYDLPKGVDISWYNLVEINGSTELFHERYKVQDEKNVLKFMLEDATNSSSMLSSIKMVRENIRTTRDVVPEATWELINELDIYARQNIKKGINRSDRHTFLNRIIEGCQTINGLLAGTMSRDATWQFVLLGRNVERSDMTTRVLDAAVSLMLQHQEEERLALAQVLWSKVLKSQGAYLNYRRTVRTSISGAKVAKFLLNDPYFPRSVSFCFSEMLVAVNKLPHGESVLDSLKVLKEMDFEVTTSDDLDEEFRNYLNELQIGIIQLSSNITESWFSFDKEGEAA</sequence>
<dbReference type="Pfam" id="PF04168">
    <property type="entry name" value="Alpha-E"/>
    <property type="match status" value="1"/>
</dbReference>
<reference evidence="2" key="1">
    <citation type="submission" date="2022-12" db="EMBL/GenBank/DDBJ databases">
        <title>Marinomonas 15G1-11 sp. nov, isolated from marine algae.</title>
        <authorList>
            <person name="Butt M."/>
            <person name="Choi D.G."/>
            <person name="Kim J.M."/>
            <person name="Lee J.K."/>
            <person name="Baek J.H."/>
            <person name="Jeon C.O."/>
        </authorList>
    </citation>
    <scope>NUCLEOTIDE SEQUENCE</scope>
    <source>
        <strain evidence="2">15G1-11</strain>
    </source>
</reference>
<dbReference type="PANTHER" id="PTHR34595:SF7">
    <property type="entry name" value="SLL1039 PROTEIN"/>
    <property type="match status" value="1"/>
</dbReference>
<accession>A0ABT4JXS0</accession>
<dbReference type="Proteomes" id="UP001149719">
    <property type="component" value="Unassembled WGS sequence"/>
</dbReference>
<dbReference type="InterPro" id="IPR051680">
    <property type="entry name" value="ATP-dep_Glu-Cys_Ligase-2"/>
</dbReference>
<dbReference type="RefSeq" id="WP_269127283.1">
    <property type="nucleotide sequence ID" value="NZ_JAPUBN010000020.1"/>
</dbReference>
<comment type="caution">
    <text evidence="2">The sequence shown here is derived from an EMBL/GenBank/DDBJ whole genome shotgun (WGS) entry which is preliminary data.</text>
</comment>
<proteinExistence type="predicted"/>
<dbReference type="InterPro" id="IPR007296">
    <property type="entry name" value="DUF403"/>
</dbReference>
<gene>
    <name evidence="2" type="ORF">O1D97_16610</name>
</gene>
<keyword evidence="3" id="KW-1185">Reference proteome</keyword>
<evidence type="ECO:0000259" key="1">
    <source>
        <dbReference type="Pfam" id="PF04168"/>
    </source>
</evidence>
<protein>
    <submittedName>
        <fullName evidence="2">Alpha-E domain-containing protein</fullName>
    </submittedName>
</protein>
<name>A0ABT4JXS0_9GAMM</name>
<evidence type="ECO:0000313" key="2">
    <source>
        <dbReference type="EMBL" id="MCZ2723189.1"/>
    </source>
</evidence>
<dbReference type="PANTHER" id="PTHR34595">
    <property type="entry name" value="BLR5612 PROTEIN"/>
    <property type="match status" value="1"/>
</dbReference>
<evidence type="ECO:0000313" key="3">
    <source>
        <dbReference type="Proteomes" id="UP001149719"/>
    </source>
</evidence>
<organism evidence="2 3">
    <name type="scientific">Marinomonas phaeophyticola</name>
    <dbReference type="NCBI Taxonomy" id="3004091"/>
    <lineage>
        <taxon>Bacteria</taxon>
        <taxon>Pseudomonadati</taxon>
        <taxon>Pseudomonadota</taxon>
        <taxon>Gammaproteobacteria</taxon>
        <taxon>Oceanospirillales</taxon>
        <taxon>Oceanospirillaceae</taxon>
        <taxon>Marinomonas</taxon>
    </lineage>
</organism>
<dbReference type="EMBL" id="JAPUBN010000020">
    <property type="protein sequence ID" value="MCZ2723189.1"/>
    <property type="molecule type" value="Genomic_DNA"/>
</dbReference>
<feature type="domain" description="DUF403" evidence="1">
    <location>
        <begin position="1"/>
        <end position="306"/>
    </location>
</feature>